<gene>
    <name evidence="2" type="ORF">Dda_0971</name>
</gene>
<protein>
    <submittedName>
        <fullName evidence="2">Uncharacterized protein</fullName>
    </submittedName>
</protein>
<sequence length="134" mass="15435">MTARFERLLRTDVEEDCDGGPAFETAWVSARRRRSSRRRLRRRLRRRGMTVWYGDCGHRQRRPFSRAGGQLKRTDGSERARESGTQAKASRRVSMVYKWLEVGDAIEEEKEEEEGSDRGCALGRNAAGAMRRAS</sequence>
<dbReference type="EMBL" id="JAQGDS010000001">
    <property type="protein sequence ID" value="KAJ6264819.1"/>
    <property type="molecule type" value="Genomic_DNA"/>
</dbReference>
<proteinExistence type="predicted"/>
<dbReference type="AlphaFoldDB" id="A0AAD6NN36"/>
<dbReference type="Proteomes" id="UP001221413">
    <property type="component" value="Unassembled WGS sequence"/>
</dbReference>
<name>A0AAD6NN36_DREDA</name>
<feature type="region of interest" description="Disordered" evidence="1">
    <location>
        <begin position="107"/>
        <end position="134"/>
    </location>
</feature>
<feature type="compositionally biased region" description="Basic and acidic residues" evidence="1">
    <location>
        <begin position="72"/>
        <end position="82"/>
    </location>
</feature>
<feature type="region of interest" description="Disordered" evidence="1">
    <location>
        <begin position="63"/>
        <end position="89"/>
    </location>
</feature>
<organism evidence="2 3">
    <name type="scientific">Drechslerella dactyloides</name>
    <name type="common">Nematode-trapping fungus</name>
    <name type="synonym">Arthrobotrys dactyloides</name>
    <dbReference type="NCBI Taxonomy" id="74499"/>
    <lineage>
        <taxon>Eukaryota</taxon>
        <taxon>Fungi</taxon>
        <taxon>Dikarya</taxon>
        <taxon>Ascomycota</taxon>
        <taxon>Pezizomycotina</taxon>
        <taxon>Orbiliomycetes</taxon>
        <taxon>Orbiliales</taxon>
        <taxon>Orbiliaceae</taxon>
        <taxon>Drechslerella</taxon>
    </lineage>
</organism>
<evidence type="ECO:0000256" key="1">
    <source>
        <dbReference type="SAM" id="MobiDB-lite"/>
    </source>
</evidence>
<evidence type="ECO:0000313" key="3">
    <source>
        <dbReference type="Proteomes" id="UP001221413"/>
    </source>
</evidence>
<accession>A0AAD6NN36</accession>
<evidence type="ECO:0000313" key="2">
    <source>
        <dbReference type="EMBL" id="KAJ6264819.1"/>
    </source>
</evidence>
<keyword evidence="3" id="KW-1185">Reference proteome</keyword>
<reference evidence="2" key="1">
    <citation type="submission" date="2023-01" db="EMBL/GenBank/DDBJ databases">
        <title>The chitinases involved in constricting ring structure development in the nematode-trapping fungus Drechslerella dactyloides.</title>
        <authorList>
            <person name="Wang R."/>
            <person name="Zhang L."/>
            <person name="Tang P."/>
            <person name="Li S."/>
            <person name="Liang L."/>
        </authorList>
    </citation>
    <scope>NUCLEOTIDE SEQUENCE</scope>
    <source>
        <strain evidence="2">YMF1.00031</strain>
    </source>
</reference>
<comment type="caution">
    <text evidence="2">The sequence shown here is derived from an EMBL/GenBank/DDBJ whole genome shotgun (WGS) entry which is preliminary data.</text>
</comment>